<protein>
    <submittedName>
        <fullName evidence="2">Uncharacterized protein</fullName>
    </submittedName>
</protein>
<sequence length="116" mass="12369">MISHKKAALFAVALAFAGSAQAYTCQGRVTGVTLSPSGQLTAAEIAGLQWPYLCELNGSSESNATTQTCKAIYALLLTAQASGKHVQLWFNDSGDCTTHTAWQPLTGWYWGPMLVD</sequence>
<reference evidence="3" key="1">
    <citation type="submission" date="2020-01" db="EMBL/GenBank/DDBJ databases">
        <title>'Steroidobacter agaridevorans' sp. nov., agar-degrading bacteria isolated from rhizosphere soils.</title>
        <authorList>
            <person name="Ikenaga M."/>
            <person name="Kataoka M."/>
            <person name="Murouchi A."/>
            <person name="Katsuragi S."/>
            <person name="Sakai M."/>
        </authorList>
    </citation>
    <scope>NUCLEOTIDE SEQUENCE [LARGE SCALE GENOMIC DNA]</scope>
    <source>
        <strain evidence="3">YU21-B</strain>
    </source>
</reference>
<dbReference type="AlphaFoldDB" id="A0A829YJG2"/>
<dbReference type="Proteomes" id="UP000445000">
    <property type="component" value="Unassembled WGS sequence"/>
</dbReference>
<proteinExistence type="predicted"/>
<feature type="signal peptide" evidence="1">
    <location>
        <begin position="1"/>
        <end position="22"/>
    </location>
</feature>
<keyword evidence="1" id="KW-0732">Signal</keyword>
<dbReference type="RefSeq" id="WP_161815092.1">
    <property type="nucleotide sequence ID" value="NZ_BLJN01000006.1"/>
</dbReference>
<keyword evidence="3" id="KW-1185">Reference proteome</keyword>
<dbReference type="EMBL" id="BLJN01000006">
    <property type="protein sequence ID" value="GFE83477.1"/>
    <property type="molecule type" value="Genomic_DNA"/>
</dbReference>
<name>A0A829YJG2_9GAMM</name>
<gene>
    <name evidence="2" type="ORF">GCM10011487_54770</name>
</gene>
<evidence type="ECO:0000256" key="1">
    <source>
        <dbReference type="SAM" id="SignalP"/>
    </source>
</evidence>
<organism evidence="2 3">
    <name type="scientific">Steroidobacter agaridevorans</name>
    <dbReference type="NCBI Taxonomy" id="2695856"/>
    <lineage>
        <taxon>Bacteria</taxon>
        <taxon>Pseudomonadati</taxon>
        <taxon>Pseudomonadota</taxon>
        <taxon>Gammaproteobacteria</taxon>
        <taxon>Steroidobacterales</taxon>
        <taxon>Steroidobacteraceae</taxon>
        <taxon>Steroidobacter</taxon>
    </lineage>
</organism>
<evidence type="ECO:0000313" key="3">
    <source>
        <dbReference type="Proteomes" id="UP000445000"/>
    </source>
</evidence>
<feature type="chain" id="PRO_5032584847" evidence="1">
    <location>
        <begin position="23"/>
        <end position="116"/>
    </location>
</feature>
<evidence type="ECO:0000313" key="2">
    <source>
        <dbReference type="EMBL" id="GFE83477.1"/>
    </source>
</evidence>
<comment type="caution">
    <text evidence="2">The sequence shown here is derived from an EMBL/GenBank/DDBJ whole genome shotgun (WGS) entry which is preliminary data.</text>
</comment>
<accession>A0A829YJG2</accession>